<comment type="cofactor">
    <cofactor evidence="1">
        <name>pyridoxal 5'-phosphate</name>
        <dbReference type="ChEBI" id="CHEBI:597326"/>
    </cofactor>
</comment>
<keyword evidence="3" id="KW-0456">Lyase</keyword>
<keyword evidence="2" id="KW-0663">Pyridoxal phosphate</keyword>
<dbReference type="Proteomes" id="UP000239494">
    <property type="component" value="Unassembled WGS sequence"/>
</dbReference>
<dbReference type="PANTHER" id="PTHR48078:SF6">
    <property type="entry name" value="L-THREONINE DEHYDRATASE CATABOLIC TDCB"/>
    <property type="match status" value="1"/>
</dbReference>
<name>A0A2T0T2B9_9PSEU</name>
<dbReference type="GO" id="GO:0006565">
    <property type="term" value="P:L-serine catabolic process"/>
    <property type="evidence" value="ECO:0007669"/>
    <property type="project" value="TreeGrafter"/>
</dbReference>
<proteinExistence type="predicted"/>
<reference evidence="5 6" key="1">
    <citation type="submission" date="2018-03" db="EMBL/GenBank/DDBJ databases">
        <title>Genomic Encyclopedia of Archaeal and Bacterial Type Strains, Phase II (KMG-II): from individual species to whole genera.</title>
        <authorList>
            <person name="Goeker M."/>
        </authorList>
    </citation>
    <scope>NUCLEOTIDE SEQUENCE [LARGE SCALE GENOMIC DNA]</scope>
    <source>
        <strain evidence="5 6">DSM 44720</strain>
    </source>
</reference>
<dbReference type="InterPro" id="IPR050147">
    <property type="entry name" value="Ser/Thr_Dehydratase"/>
</dbReference>
<feature type="domain" description="Tryptophan synthase beta chain-like PALP" evidence="4">
    <location>
        <begin position="22"/>
        <end position="301"/>
    </location>
</feature>
<dbReference type="PANTHER" id="PTHR48078">
    <property type="entry name" value="THREONINE DEHYDRATASE, MITOCHONDRIAL-RELATED"/>
    <property type="match status" value="1"/>
</dbReference>
<dbReference type="InterPro" id="IPR001926">
    <property type="entry name" value="TrpB-like_PALP"/>
</dbReference>
<protein>
    <submittedName>
        <fullName evidence="5">Threonine dehydratase</fullName>
    </submittedName>
</protein>
<dbReference type="EMBL" id="PVTF01000007">
    <property type="protein sequence ID" value="PRY39796.1"/>
    <property type="molecule type" value="Genomic_DNA"/>
</dbReference>
<dbReference type="Gene3D" id="3.40.50.1100">
    <property type="match status" value="2"/>
</dbReference>
<dbReference type="SUPFAM" id="SSF53686">
    <property type="entry name" value="Tryptophan synthase beta subunit-like PLP-dependent enzymes"/>
    <property type="match status" value="1"/>
</dbReference>
<accession>A0A2T0T2B9</accession>
<evidence type="ECO:0000256" key="2">
    <source>
        <dbReference type="ARBA" id="ARBA00022898"/>
    </source>
</evidence>
<dbReference type="GO" id="GO:0004794">
    <property type="term" value="F:threonine deaminase activity"/>
    <property type="evidence" value="ECO:0007669"/>
    <property type="project" value="TreeGrafter"/>
</dbReference>
<keyword evidence="6" id="KW-1185">Reference proteome</keyword>
<dbReference type="GO" id="GO:0003941">
    <property type="term" value="F:L-serine ammonia-lyase activity"/>
    <property type="evidence" value="ECO:0007669"/>
    <property type="project" value="TreeGrafter"/>
</dbReference>
<sequence>MANRVRVPSTADLALARDVVRRHLVPSPVIPAPGLGDAVLKLETVQPTGSFKVRGALVAANAVDDGTRVVTASAGNHGLGMAFAAAALGREVTVVVPENASRAKVSALRAFPVEVVRHGDGYDDAERHALALAAESGVFVSAYNDVDVIAGQSTIAGEVAAQVAGPVTLVCGVGGGGLCAGLSLWAADREDMAVVGVEAEASRAVSAAVRAGRRVPVPVGATLADGLAGNLDDPCVTFGVIGAHAERLLAVSEDEIRAAMRWLFRHHGLVVEGSGAVGVAAALAGKLVPEPGRTTVFVLTGRNVSADVYRDVLGS</sequence>
<dbReference type="AlphaFoldDB" id="A0A2T0T2B9"/>
<dbReference type="InterPro" id="IPR036052">
    <property type="entry name" value="TrpB-like_PALP_sf"/>
</dbReference>
<dbReference type="Pfam" id="PF00291">
    <property type="entry name" value="PALP"/>
    <property type="match status" value="1"/>
</dbReference>
<dbReference type="GO" id="GO:0006567">
    <property type="term" value="P:L-threonine catabolic process"/>
    <property type="evidence" value="ECO:0007669"/>
    <property type="project" value="TreeGrafter"/>
</dbReference>
<gene>
    <name evidence="5" type="ORF">CLV43_107383</name>
</gene>
<dbReference type="GO" id="GO:0009097">
    <property type="term" value="P:isoleucine biosynthetic process"/>
    <property type="evidence" value="ECO:0007669"/>
    <property type="project" value="TreeGrafter"/>
</dbReference>
<comment type="caution">
    <text evidence="5">The sequence shown here is derived from an EMBL/GenBank/DDBJ whole genome shotgun (WGS) entry which is preliminary data.</text>
</comment>
<evidence type="ECO:0000256" key="3">
    <source>
        <dbReference type="ARBA" id="ARBA00023239"/>
    </source>
</evidence>
<evidence type="ECO:0000256" key="1">
    <source>
        <dbReference type="ARBA" id="ARBA00001933"/>
    </source>
</evidence>
<evidence type="ECO:0000313" key="6">
    <source>
        <dbReference type="Proteomes" id="UP000239494"/>
    </source>
</evidence>
<organism evidence="5 6">
    <name type="scientific">Umezawaea tangerina</name>
    <dbReference type="NCBI Taxonomy" id="84725"/>
    <lineage>
        <taxon>Bacteria</taxon>
        <taxon>Bacillati</taxon>
        <taxon>Actinomycetota</taxon>
        <taxon>Actinomycetes</taxon>
        <taxon>Pseudonocardiales</taxon>
        <taxon>Pseudonocardiaceae</taxon>
        <taxon>Umezawaea</taxon>
    </lineage>
</organism>
<dbReference type="OrthoDB" id="4408011at2"/>
<dbReference type="RefSeq" id="WP_106189837.1">
    <property type="nucleotide sequence ID" value="NZ_PVTF01000007.1"/>
</dbReference>
<evidence type="ECO:0000313" key="5">
    <source>
        <dbReference type="EMBL" id="PRY39796.1"/>
    </source>
</evidence>
<evidence type="ECO:0000259" key="4">
    <source>
        <dbReference type="Pfam" id="PF00291"/>
    </source>
</evidence>